<organism evidence="2 3">
    <name type="scientific">Catenaria anguillulae PL171</name>
    <dbReference type="NCBI Taxonomy" id="765915"/>
    <lineage>
        <taxon>Eukaryota</taxon>
        <taxon>Fungi</taxon>
        <taxon>Fungi incertae sedis</taxon>
        <taxon>Blastocladiomycota</taxon>
        <taxon>Blastocladiomycetes</taxon>
        <taxon>Blastocladiales</taxon>
        <taxon>Catenariaceae</taxon>
        <taxon>Catenaria</taxon>
    </lineage>
</organism>
<evidence type="ECO:0000313" key="3">
    <source>
        <dbReference type="Proteomes" id="UP000193411"/>
    </source>
</evidence>
<reference evidence="2 3" key="1">
    <citation type="submission" date="2016-07" db="EMBL/GenBank/DDBJ databases">
        <title>Pervasive Adenine N6-methylation of Active Genes in Fungi.</title>
        <authorList>
            <consortium name="DOE Joint Genome Institute"/>
            <person name="Mondo S.J."/>
            <person name="Dannebaum R.O."/>
            <person name="Kuo R.C."/>
            <person name="Labutti K."/>
            <person name="Haridas S."/>
            <person name="Kuo A."/>
            <person name="Salamov A."/>
            <person name="Ahrendt S.R."/>
            <person name="Lipzen A."/>
            <person name="Sullivan W."/>
            <person name="Andreopoulos W.B."/>
            <person name="Clum A."/>
            <person name="Lindquist E."/>
            <person name="Daum C."/>
            <person name="Ramamoorthy G.K."/>
            <person name="Gryganskyi A."/>
            <person name="Culley D."/>
            <person name="Magnuson J.K."/>
            <person name="James T.Y."/>
            <person name="O'Malley M.A."/>
            <person name="Stajich J.E."/>
            <person name="Spatafora J.W."/>
            <person name="Visel A."/>
            <person name="Grigoriev I.V."/>
        </authorList>
    </citation>
    <scope>NUCLEOTIDE SEQUENCE [LARGE SCALE GENOMIC DNA]</scope>
    <source>
        <strain evidence="2 3">PL171</strain>
    </source>
</reference>
<feature type="compositionally biased region" description="Polar residues" evidence="1">
    <location>
        <begin position="65"/>
        <end position="74"/>
    </location>
</feature>
<feature type="region of interest" description="Disordered" evidence="1">
    <location>
        <begin position="254"/>
        <end position="290"/>
    </location>
</feature>
<dbReference type="AlphaFoldDB" id="A0A1Y2HRK0"/>
<dbReference type="EMBL" id="MCFL01000016">
    <property type="protein sequence ID" value="ORZ36574.1"/>
    <property type="molecule type" value="Genomic_DNA"/>
</dbReference>
<dbReference type="PROSITE" id="PS50096">
    <property type="entry name" value="IQ"/>
    <property type="match status" value="1"/>
</dbReference>
<feature type="compositionally biased region" description="Low complexity" evidence="1">
    <location>
        <begin position="357"/>
        <end position="378"/>
    </location>
</feature>
<dbReference type="CDD" id="cd23767">
    <property type="entry name" value="IQCD"/>
    <property type="match status" value="1"/>
</dbReference>
<evidence type="ECO:0000313" key="2">
    <source>
        <dbReference type="EMBL" id="ORZ36574.1"/>
    </source>
</evidence>
<dbReference type="Proteomes" id="UP000193411">
    <property type="component" value="Unassembled WGS sequence"/>
</dbReference>
<feature type="compositionally biased region" description="Polar residues" evidence="1">
    <location>
        <begin position="261"/>
        <end position="278"/>
    </location>
</feature>
<evidence type="ECO:0000256" key="1">
    <source>
        <dbReference type="SAM" id="MobiDB-lite"/>
    </source>
</evidence>
<feature type="region of interest" description="Disordered" evidence="1">
    <location>
        <begin position="331"/>
        <end position="386"/>
    </location>
</feature>
<feature type="region of interest" description="Disordered" evidence="1">
    <location>
        <begin position="437"/>
        <end position="458"/>
    </location>
</feature>
<proteinExistence type="predicted"/>
<feature type="region of interest" description="Disordered" evidence="1">
    <location>
        <begin position="63"/>
        <end position="94"/>
    </location>
</feature>
<name>A0A1Y2HRK0_9FUNG</name>
<accession>A0A1Y2HRK0</accession>
<dbReference type="OrthoDB" id="5590625at2759"/>
<protein>
    <submittedName>
        <fullName evidence="2">Uncharacterized protein</fullName>
    </submittedName>
</protein>
<gene>
    <name evidence="2" type="ORF">BCR44DRAFT_1432162</name>
</gene>
<sequence length="589" mass="62558">MVGSYTHPPALALPVKRSWQGAQLIIPSRHPTPGREIAPPFWFLVLLFVSRFSCESMHPFKGRQPTMSTLTANAPSPSHGPSRSRSRSRSASPTRNSHLLTAYSEFQPLSAHDLAVLDHYQADAADLLAVRSHLIALDAQVRTLRSQVLVLVDADLAKYHAAATRIQAAWRGTKGRQSVRKSRINVPVRVPAEVVAGKKHAQALSSSPVAATDPEARASAAALAARLAPIESGFADLASTVDQLASQLSAFIASSSSSSSPHTDQQAQRSPTAASFRSVTPRPSPPHDLDRLHRQVMVQELQVEKLREALAKVMADNARMRGVVKSAAARTIQAKWKSTRPKPTQTQPGPSTPPPATATSSDLSTASSSRAARFGAAPVSPSPICPRIRQPIFDPQTPTTLGGAAATEESFLDQVARKTSRRGSTATKRHSVMMSPRNVMSGIDSGSDGGHEEDGDGEGKWVSVDDFNYMRAEVELLRAELDRVVAMVGRAPAPVTASGSAGEDTSRLDAMESGNTSMLGASVANYVAQPLPHAVSVAAVLRSSMSVAGSDDMNTPTRRRRLGSASAPPQVSSVPMGATLVGPVAFYDF</sequence>
<feature type="region of interest" description="Disordered" evidence="1">
    <location>
        <begin position="548"/>
        <end position="571"/>
    </location>
</feature>
<comment type="caution">
    <text evidence="2">The sequence shown here is derived from an EMBL/GenBank/DDBJ whole genome shotgun (WGS) entry which is preliminary data.</text>
</comment>
<keyword evidence="3" id="KW-1185">Reference proteome</keyword>